<dbReference type="Gene3D" id="3.40.50.1000">
    <property type="entry name" value="HAD superfamily/HAD-like"/>
    <property type="match status" value="1"/>
</dbReference>
<gene>
    <name evidence="2" type="ORF">JCM19235_467</name>
</gene>
<feature type="domain" description="N-acetyltransferase" evidence="1">
    <location>
        <begin position="9"/>
        <end position="169"/>
    </location>
</feature>
<dbReference type="Pfam" id="PF13302">
    <property type="entry name" value="Acetyltransf_3"/>
    <property type="match status" value="1"/>
</dbReference>
<dbReference type="InterPro" id="IPR016181">
    <property type="entry name" value="Acyl_CoA_acyltransferase"/>
</dbReference>
<dbReference type="InterPro" id="IPR000182">
    <property type="entry name" value="GNAT_dom"/>
</dbReference>
<dbReference type="STRING" id="990268.JCM19235_467"/>
<dbReference type="PANTHER" id="PTHR43415:SF4">
    <property type="entry name" value="N-ACETYLTRANSFERASE DOMAIN-CONTAINING PROTEIN"/>
    <property type="match status" value="1"/>
</dbReference>
<dbReference type="PROSITE" id="PS51186">
    <property type="entry name" value="GNAT"/>
    <property type="match status" value="1"/>
</dbReference>
<evidence type="ECO:0000313" key="2">
    <source>
        <dbReference type="EMBL" id="GAL21192.1"/>
    </source>
</evidence>
<reference evidence="2 3" key="2">
    <citation type="submission" date="2014-09" db="EMBL/GenBank/DDBJ databases">
        <authorList>
            <consortium name="NBRP consortium"/>
            <person name="Sawabe T."/>
            <person name="Meirelles P."/>
            <person name="Nakanishi M."/>
            <person name="Sayaka M."/>
            <person name="Hattori M."/>
            <person name="Ohkuma M."/>
        </authorList>
    </citation>
    <scope>NUCLEOTIDE SEQUENCE [LARGE SCALE GENOMIC DNA]</scope>
    <source>
        <strain evidence="3">JCM19235</strain>
    </source>
</reference>
<dbReference type="Gene3D" id="3.40.630.30">
    <property type="match status" value="1"/>
</dbReference>
<dbReference type="SUPFAM" id="SSF56784">
    <property type="entry name" value="HAD-like"/>
    <property type="match status" value="1"/>
</dbReference>
<accession>A0A090SP65</accession>
<evidence type="ECO:0000313" key="3">
    <source>
        <dbReference type="Proteomes" id="UP000029228"/>
    </source>
</evidence>
<reference evidence="2 3" key="1">
    <citation type="submission" date="2014-09" db="EMBL/GenBank/DDBJ databases">
        <title>Vibrio maritimus JCM 19235. (C45) whole genome shotgun sequence.</title>
        <authorList>
            <person name="Sawabe T."/>
            <person name="Meirelles P."/>
            <person name="Nakanishi M."/>
            <person name="Sayaka M."/>
            <person name="Hattori M."/>
            <person name="Ohkuma M."/>
        </authorList>
    </citation>
    <scope>NUCLEOTIDE SEQUENCE [LARGE SCALE GENOMIC DNA]</scope>
    <source>
        <strain evidence="3">JCM19235</strain>
    </source>
</reference>
<comment type="caution">
    <text evidence="2">The sequence shown here is derived from an EMBL/GenBank/DDBJ whole genome shotgun (WGS) entry which is preliminary data.</text>
</comment>
<sequence length="356" mass="40834">MIKLSFQDVILRQATDADLPVIYDLMTVDENWTQLNGPYFGYERPTQAQFAESYFSRLKQGEDALVIEYLGRAIGTVSYYWEDKATRWLEVGVLVYDSTLWGRSIGKKALVSWISHLFSMLDIERIGLTTWSGNPRMMRCAEKLGMQQEARLRKVRYYRGEYYDSVKYGVLREEWKELEVQWRLQNHIYLFDWGDTLMFDDPSQQGKMCDWTEVRAIEGAADLLKGLSALCPVYVATNAQDSAERDIHKAFERVGLAQYLSGYFCYSNLGVTKDDAEFFPTIASMLNVSPERLVMTGDQHQRDIEPALQAGLRANWFNARALSSENGSADKNENGFARLEEILQAEQSRLSVVTSS</sequence>
<dbReference type="InterPro" id="IPR036412">
    <property type="entry name" value="HAD-like_sf"/>
</dbReference>
<proteinExistence type="predicted"/>
<keyword evidence="3" id="KW-1185">Reference proteome</keyword>
<dbReference type="CDD" id="cd04301">
    <property type="entry name" value="NAT_SF"/>
    <property type="match status" value="1"/>
</dbReference>
<dbReference type="AlphaFoldDB" id="A0A090SP65"/>
<dbReference type="PANTHER" id="PTHR43415">
    <property type="entry name" value="SPERMIDINE N(1)-ACETYLTRANSFERASE"/>
    <property type="match status" value="1"/>
</dbReference>
<name>A0A090SP65_9VIBR</name>
<dbReference type="SUPFAM" id="SSF55729">
    <property type="entry name" value="Acyl-CoA N-acyltransferases (Nat)"/>
    <property type="match status" value="1"/>
</dbReference>
<dbReference type="Proteomes" id="UP000029228">
    <property type="component" value="Unassembled WGS sequence"/>
</dbReference>
<protein>
    <submittedName>
        <fullName evidence="2">Acetyltransferase</fullName>
    </submittedName>
</protein>
<organism evidence="2 3">
    <name type="scientific">Vibrio maritimus</name>
    <dbReference type="NCBI Taxonomy" id="990268"/>
    <lineage>
        <taxon>Bacteria</taxon>
        <taxon>Pseudomonadati</taxon>
        <taxon>Pseudomonadota</taxon>
        <taxon>Gammaproteobacteria</taxon>
        <taxon>Vibrionales</taxon>
        <taxon>Vibrionaceae</taxon>
        <taxon>Vibrio</taxon>
    </lineage>
</organism>
<dbReference type="Pfam" id="PF00702">
    <property type="entry name" value="Hydrolase"/>
    <property type="match status" value="1"/>
</dbReference>
<keyword evidence="2" id="KW-0808">Transferase</keyword>
<dbReference type="InterPro" id="IPR023214">
    <property type="entry name" value="HAD_sf"/>
</dbReference>
<dbReference type="EMBL" id="BBMR01000007">
    <property type="protein sequence ID" value="GAL21192.1"/>
    <property type="molecule type" value="Genomic_DNA"/>
</dbReference>
<dbReference type="GO" id="GO:0016747">
    <property type="term" value="F:acyltransferase activity, transferring groups other than amino-acyl groups"/>
    <property type="evidence" value="ECO:0007669"/>
    <property type="project" value="InterPro"/>
</dbReference>
<evidence type="ECO:0000259" key="1">
    <source>
        <dbReference type="PROSITE" id="PS51186"/>
    </source>
</evidence>